<comment type="caution">
    <text evidence="1">The sequence shown here is derived from an EMBL/GenBank/DDBJ whole genome shotgun (WGS) entry which is preliminary data.</text>
</comment>
<gene>
    <name evidence="1" type="ORF">Scep_028582</name>
</gene>
<evidence type="ECO:0000313" key="1">
    <source>
        <dbReference type="EMBL" id="KAK9089500.1"/>
    </source>
</evidence>
<keyword evidence="2" id="KW-1185">Reference proteome</keyword>
<name>A0AAP0EA78_9MAGN</name>
<evidence type="ECO:0000313" key="2">
    <source>
        <dbReference type="Proteomes" id="UP001419268"/>
    </source>
</evidence>
<proteinExistence type="predicted"/>
<dbReference type="Proteomes" id="UP001419268">
    <property type="component" value="Unassembled WGS sequence"/>
</dbReference>
<protein>
    <submittedName>
        <fullName evidence="1">Uncharacterized protein</fullName>
    </submittedName>
</protein>
<dbReference type="InterPro" id="IPR022251">
    <property type="entry name" value="DUF3774_wound-induced"/>
</dbReference>
<dbReference type="EMBL" id="JBBNAG010000012">
    <property type="protein sequence ID" value="KAK9089500.1"/>
    <property type="molecule type" value="Genomic_DNA"/>
</dbReference>
<sequence>MAASVAVVQNHTDQGVKWNAGVMRSSKRWFSGESLRPVAGVLDMDLGFSPARSGGEEKRKQTDDSLRKAMYFSCWGQS</sequence>
<dbReference type="AlphaFoldDB" id="A0AAP0EA78"/>
<organism evidence="1 2">
    <name type="scientific">Stephania cephalantha</name>
    <dbReference type="NCBI Taxonomy" id="152367"/>
    <lineage>
        <taxon>Eukaryota</taxon>
        <taxon>Viridiplantae</taxon>
        <taxon>Streptophyta</taxon>
        <taxon>Embryophyta</taxon>
        <taxon>Tracheophyta</taxon>
        <taxon>Spermatophyta</taxon>
        <taxon>Magnoliopsida</taxon>
        <taxon>Ranunculales</taxon>
        <taxon>Menispermaceae</taxon>
        <taxon>Menispermoideae</taxon>
        <taxon>Cissampelideae</taxon>
        <taxon>Stephania</taxon>
    </lineage>
</organism>
<reference evidence="1 2" key="1">
    <citation type="submission" date="2024-01" db="EMBL/GenBank/DDBJ databases">
        <title>Genome assemblies of Stephania.</title>
        <authorList>
            <person name="Yang L."/>
        </authorList>
    </citation>
    <scope>NUCLEOTIDE SEQUENCE [LARGE SCALE GENOMIC DNA]</scope>
    <source>
        <strain evidence="1">JXDWG</strain>
        <tissue evidence="1">Leaf</tissue>
    </source>
</reference>
<accession>A0AAP0EA78</accession>
<dbReference type="PANTHER" id="PTHR33090">
    <property type="entry name" value="DUF3774 DOMAIN PROTEIN-RELATED"/>
    <property type="match status" value="1"/>
</dbReference>
<dbReference type="Pfam" id="PF12609">
    <property type="entry name" value="DUF3774"/>
    <property type="match status" value="1"/>
</dbReference>